<name>A0A2U8U9Y7_9FUNG</name>
<comment type="similarity">
    <text evidence="1 7">Belongs to the glycosyl hydrolase 5 (cellulase A) family.</text>
</comment>
<evidence type="ECO:0000256" key="7">
    <source>
        <dbReference type="RuleBase" id="RU361153"/>
    </source>
</evidence>
<keyword evidence="5 7" id="KW-0326">Glycosidase</keyword>
<dbReference type="AlphaFoldDB" id="A0A2U8U9Y7"/>
<dbReference type="SUPFAM" id="SSF51445">
    <property type="entry name" value="(Trans)glycosidases"/>
    <property type="match status" value="1"/>
</dbReference>
<organism evidence="10">
    <name type="scientific">Rhizophlyctis rosea</name>
    <dbReference type="NCBI Taxonomy" id="64517"/>
    <lineage>
        <taxon>Eukaryota</taxon>
        <taxon>Fungi</taxon>
        <taxon>Fungi incertae sedis</taxon>
        <taxon>Chytridiomycota</taxon>
        <taxon>Chytridiomycota incertae sedis</taxon>
        <taxon>Chytridiomycetes</taxon>
        <taxon>Rhizophlyctidales</taxon>
        <taxon>Rhizophlyctidaceae</taxon>
        <taxon>Rhizophlyctis</taxon>
    </lineage>
</organism>
<keyword evidence="2 7" id="KW-0378">Hydrolase</keyword>
<dbReference type="PROSITE" id="PS00659">
    <property type="entry name" value="GLYCOSYL_HYDROL_F5"/>
    <property type="match status" value="1"/>
</dbReference>
<dbReference type="InterPro" id="IPR017853">
    <property type="entry name" value="GH"/>
</dbReference>
<dbReference type="Pfam" id="PF00150">
    <property type="entry name" value="Cellulase"/>
    <property type="match status" value="1"/>
</dbReference>
<keyword evidence="8" id="KW-0732">Signal</keyword>
<feature type="chain" id="PRO_5015955220" evidence="8">
    <location>
        <begin position="21"/>
        <end position="366"/>
    </location>
</feature>
<keyword evidence="4" id="KW-0119">Carbohydrate metabolism</keyword>
<evidence type="ECO:0000256" key="4">
    <source>
        <dbReference type="ARBA" id="ARBA00023277"/>
    </source>
</evidence>
<dbReference type="PANTHER" id="PTHR35923:SF2">
    <property type="entry name" value="ENDOGLUCANASE"/>
    <property type="match status" value="1"/>
</dbReference>
<dbReference type="GO" id="GO:0030245">
    <property type="term" value="P:cellulose catabolic process"/>
    <property type="evidence" value="ECO:0007669"/>
    <property type="project" value="UniProtKB-KW"/>
</dbReference>
<evidence type="ECO:0000256" key="8">
    <source>
        <dbReference type="SAM" id="SignalP"/>
    </source>
</evidence>
<dbReference type="EMBL" id="MF432154">
    <property type="protein sequence ID" value="AWM99288.1"/>
    <property type="molecule type" value="Genomic_DNA"/>
</dbReference>
<keyword evidence="3" id="KW-0136">Cellulose degradation</keyword>
<evidence type="ECO:0000313" key="10">
    <source>
        <dbReference type="EMBL" id="AWM99288.1"/>
    </source>
</evidence>
<dbReference type="InterPro" id="IPR001547">
    <property type="entry name" value="Glyco_hydro_5"/>
</dbReference>
<proteinExistence type="inferred from homology"/>
<evidence type="ECO:0000256" key="5">
    <source>
        <dbReference type="ARBA" id="ARBA00023295"/>
    </source>
</evidence>
<dbReference type="GO" id="GO:0004553">
    <property type="term" value="F:hydrolase activity, hydrolyzing O-glycosyl compounds"/>
    <property type="evidence" value="ECO:0007669"/>
    <property type="project" value="InterPro"/>
</dbReference>
<evidence type="ECO:0000256" key="2">
    <source>
        <dbReference type="ARBA" id="ARBA00022801"/>
    </source>
</evidence>
<gene>
    <name evidence="10" type="primary">GH5A</name>
</gene>
<evidence type="ECO:0000256" key="1">
    <source>
        <dbReference type="ARBA" id="ARBA00005641"/>
    </source>
</evidence>
<sequence length="366" mass="41349">MVSVASLFVAFSAFAGAVSAVSNGVKIHPPLHTKGDLILDSNDNVVRLAGANWFGVETENFAPLGLSKRNYKDLLDQVKELEFNTIRFPWCNEAFESKTKIPDGVIDYTLNPELKGKSPLQVYDAIIEYGTKIGLMFFLDRHRVNSTGQTALWYTDEYPESRWISDWKWLAGRYAKNPYVIGADLHNEPHEPACWGCGNSTIDWSIAAKKAGDAIHKVNPNWIIIVEGIGGYWWGGNLEDAGKYPVVLQKKNKVVYSAHEYPHEVYNQTWFSDPTFPDNLPAIWDDHWGYIKQQKLAPVLVGEFGTFLRDLHDYQWLLAITDYLGRNDTGYSWTFWCLNPESGDTGGIFKSDWVTGKRVLASLVSV</sequence>
<feature type="signal peptide" evidence="8">
    <location>
        <begin position="1"/>
        <end position="20"/>
    </location>
</feature>
<dbReference type="InterPro" id="IPR018087">
    <property type="entry name" value="Glyco_hydro_5_CS"/>
</dbReference>
<dbReference type="Gene3D" id="3.20.20.80">
    <property type="entry name" value="Glycosidases"/>
    <property type="match status" value="1"/>
</dbReference>
<evidence type="ECO:0000256" key="3">
    <source>
        <dbReference type="ARBA" id="ARBA00023001"/>
    </source>
</evidence>
<protein>
    <submittedName>
        <fullName evidence="10">Glycoside hydrolase family 5</fullName>
    </submittedName>
</protein>
<feature type="domain" description="Glycoside hydrolase family 5" evidence="9">
    <location>
        <begin position="51"/>
        <end position="341"/>
    </location>
</feature>
<evidence type="ECO:0000259" key="9">
    <source>
        <dbReference type="Pfam" id="PF00150"/>
    </source>
</evidence>
<accession>A0A2U8U9Y7</accession>
<dbReference type="PANTHER" id="PTHR35923">
    <property type="entry name" value="MAJOR EXTRACELLULAR ENDOGLUCANASE"/>
    <property type="match status" value="1"/>
</dbReference>
<evidence type="ECO:0000256" key="6">
    <source>
        <dbReference type="ARBA" id="ARBA00023326"/>
    </source>
</evidence>
<keyword evidence="6" id="KW-0624">Polysaccharide degradation</keyword>
<reference evidence="10" key="1">
    <citation type="submission" date="2017-07" db="EMBL/GenBank/DDBJ databases">
        <title>Origin of fungal plant biomass degrading enzymes: Comparative enzyme profile studies of zoosporic, early lineage fungi.</title>
        <authorList>
            <person name="Lange L."/>
            <person name="Pilgaard B."/>
            <person name="Herbst F.-A."/>
            <person name="Barret K."/>
            <person name="Busk P.K."/>
            <person name="Pedersen A.G."/>
        </authorList>
    </citation>
    <scope>NUCLEOTIDE SEQUENCE</scope>
</reference>